<proteinExistence type="predicted"/>
<evidence type="ECO:0000313" key="3">
    <source>
        <dbReference type="EMBL" id="MBC6468200.1"/>
    </source>
</evidence>
<dbReference type="Proteomes" id="UP000805614">
    <property type="component" value="Unassembled WGS sequence"/>
</dbReference>
<accession>A0ABR7LTL7</accession>
<protein>
    <submittedName>
        <fullName evidence="3">DUF397 domain-containing protein</fullName>
    </submittedName>
</protein>
<dbReference type="EMBL" id="JABVEC010000017">
    <property type="protein sequence ID" value="MBC6468200.1"/>
    <property type="molecule type" value="Genomic_DNA"/>
</dbReference>
<evidence type="ECO:0000256" key="1">
    <source>
        <dbReference type="SAM" id="MobiDB-lite"/>
    </source>
</evidence>
<feature type="domain" description="DUF397" evidence="2">
    <location>
        <begin position="6"/>
        <end position="59"/>
    </location>
</feature>
<keyword evidence="4" id="KW-1185">Reference proteome</keyword>
<organism evidence="3 4">
    <name type="scientific">Actinomadura alba</name>
    <dbReference type="NCBI Taxonomy" id="406431"/>
    <lineage>
        <taxon>Bacteria</taxon>
        <taxon>Bacillati</taxon>
        <taxon>Actinomycetota</taxon>
        <taxon>Actinomycetes</taxon>
        <taxon>Streptosporangiales</taxon>
        <taxon>Thermomonosporaceae</taxon>
        <taxon>Actinomadura</taxon>
    </lineage>
</organism>
<dbReference type="InterPro" id="IPR007278">
    <property type="entry name" value="DUF397"/>
</dbReference>
<evidence type="ECO:0000259" key="2">
    <source>
        <dbReference type="Pfam" id="PF04149"/>
    </source>
</evidence>
<sequence>MDLSAARWRKSSHSGGDSGDCVEIAGLPGGVAVRDSKNPDGPVLSFGSAAWRTFTRSVKDPAAYSA</sequence>
<dbReference type="Pfam" id="PF04149">
    <property type="entry name" value="DUF397"/>
    <property type="match status" value="1"/>
</dbReference>
<comment type="caution">
    <text evidence="3">The sequence shown here is derived from an EMBL/GenBank/DDBJ whole genome shotgun (WGS) entry which is preliminary data.</text>
</comment>
<name>A0ABR7LTL7_9ACTN</name>
<gene>
    <name evidence="3" type="ORF">HKK74_22280</name>
</gene>
<reference evidence="3 4" key="1">
    <citation type="submission" date="2020-06" db="EMBL/GenBank/DDBJ databases">
        <title>Actinomadura xiongansis sp. nov., isolated from soil of Baiyangdian.</title>
        <authorList>
            <person name="Zhang X."/>
        </authorList>
    </citation>
    <scope>NUCLEOTIDE SEQUENCE [LARGE SCALE GENOMIC DNA]</scope>
    <source>
        <strain evidence="3 4">HBUM206468</strain>
    </source>
</reference>
<evidence type="ECO:0000313" key="4">
    <source>
        <dbReference type="Proteomes" id="UP000805614"/>
    </source>
</evidence>
<feature type="region of interest" description="Disordered" evidence="1">
    <location>
        <begin position="1"/>
        <end position="21"/>
    </location>
</feature>